<dbReference type="Proteomes" id="UP001595279">
    <property type="component" value="Unassembled WGS sequence"/>
</dbReference>
<protein>
    <submittedName>
        <fullName evidence="6">FadR/GntR family transcriptional regulator</fullName>
    </submittedName>
</protein>
<dbReference type="PRINTS" id="PR00035">
    <property type="entry name" value="HTHGNTR"/>
</dbReference>
<evidence type="ECO:0000256" key="1">
    <source>
        <dbReference type="ARBA" id="ARBA00023015"/>
    </source>
</evidence>
<proteinExistence type="predicted"/>
<comment type="caution">
    <text evidence="6">The sequence shown here is derived from an EMBL/GenBank/DDBJ whole genome shotgun (WGS) entry which is preliminary data.</text>
</comment>
<dbReference type="Pfam" id="PF00392">
    <property type="entry name" value="GntR"/>
    <property type="match status" value="1"/>
</dbReference>
<keyword evidence="7" id="KW-1185">Reference proteome</keyword>
<sequence length="244" mass="28010">MSRRVEPIKMKSVKRNTLSHQVIEQIIDLLMDGQLKAGDKLPPEMELMEMLSVSRPILREALSSLETLGVIHRKTREGTFFSEEVGSEPHRLMLALSAGDIDTIIETRLTQELGLVGLAAEKISELELRKLEENIAQMEAAEGDYLEIDREFHRIIAFSASNSITEGMIDALLNMYDKTMENIAVKDRNKEKTVQHHKDIFHALKKRDPIEAYASMYRHLDHARNRLIRPLQKREIEDGKDLVE</sequence>
<dbReference type="EMBL" id="JBHRSA010000042">
    <property type="protein sequence ID" value="MFC3040759.1"/>
    <property type="molecule type" value="Genomic_DNA"/>
</dbReference>
<keyword evidence="3" id="KW-0804">Transcription</keyword>
<dbReference type="SUPFAM" id="SSF48008">
    <property type="entry name" value="GntR ligand-binding domain-like"/>
    <property type="match status" value="1"/>
</dbReference>
<dbReference type="PROSITE" id="PS50949">
    <property type="entry name" value="HTH_GNTR"/>
    <property type="match status" value="1"/>
</dbReference>
<dbReference type="PANTHER" id="PTHR43537:SF43">
    <property type="entry name" value="GNTR-FAMILY TRANSCRIPTIONAL REGULATOR"/>
    <property type="match status" value="1"/>
</dbReference>
<name>A0ABV7CWB9_9BACI</name>
<accession>A0ABV7CWB9</accession>
<dbReference type="PANTHER" id="PTHR43537">
    <property type="entry name" value="TRANSCRIPTIONAL REGULATOR, GNTR FAMILY"/>
    <property type="match status" value="1"/>
</dbReference>
<dbReference type="Gene3D" id="1.20.120.530">
    <property type="entry name" value="GntR ligand-binding domain-like"/>
    <property type="match status" value="1"/>
</dbReference>
<dbReference type="CDD" id="cd07377">
    <property type="entry name" value="WHTH_GntR"/>
    <property type="match status" value="1"/>
</dbReference>
<keyword evidence="2" id="KW-0238">DNA-binding</keyword>
<dbReference type="InterPro" id="IPR000524">
    <property type="entry name" value="Tscrpt_reg_HTH_GntR"/>
</dbReference>
<dbReference type="Gene3D" id="1.10.10.10">
    <property type="entry name" value="Winged helix-like DNA-binding domain superfamily/Winged helix DNA-binding domain"/>
    <property type="match status" value="1"/>
</dbReference>
<evidence type="ECO:0000256" key="4">
    <source>
        <dbReference type="SAM" id="Coils"/>
    </source>
</evidence>
<evidence type="ECO:0000256" key="2">
    <source>
        <dbReference type="ARBA" id="ARBA00023125"/>
    </source>
</evidence>
<dbReference type="Pfam" id="PF07729">
    <property type="entry name" value="FCD"/>
    <property type="match status" value="1"/>
</dbReference>
<dbReference type="SMART" id="SM00895">
    <property type="entry name" value="FCD"/>
    <property type="match status" value="1"/>
</dbReference>
<gene>
    <name evidence="6" type="ORF">ACFOGI_10920</name>
</gene>
<dbReference type="RefSeq" id="WP_390272302.1">
    <property type="nucleotide sequence ID" value="NZ_JBHRSA010000042.1"/>
</dbReference>
<dbReference type="InterPro" id="IPR011711">
    <property type="entry name" value="GntR_C"/>
</dbReference>
<reference evidence="7" key="1">
    <citation type="journal article" date="2019" name="Int. J. Syst. Evol. Microbiol.">
        <title>The Global Catalogue of Microorganisms (GCM) 10K type strain sequencing project: providing services to taxonomists for standard genome sequencing and annotation.</title>
        <authorList>
            <consortium name="The Broad Institute Genomics Platform"/>
            <consortium name="The Broad Institute Genome Sequencing Center for Infectious Disease"/>
            <person name="Wu L."/>
            <person name="Ma J."/>
        </authorList>
    </citation>
    <scope>NUCLEOTIDE SEQUENCE [LARGE SCALE GENOMIC DNA]</scope>
    <source>
        <strain evidence="7">KCTC 13128</strain>
    </source>
</reference>
<feature type="coiled-coil region" evidence="4">
    <location>
        <begin position="121"/>
        <end position="148"/>
    </location>
</feature>
<evidence type="ECO:0000313" key="7">
    <source>
        <dbReference type="Proteomes" id="UP001595279"/>
    </source>
</evidence>
<keyword evidence="4" id="KW-0175">Coiled coil</keyword>
<evidence type="ECO:0000256" key="3">
    <source>
        <dbReference type="ARBA" id="ARBA00023163"/>
    </source>
</evidence>
<evidence type="ECO:0000313" key="6">
    <source>
        <dbReference type="EMBL" id="MFC3040759.1"/>
    </source>
</evidence>
<evidence type="ECO:0000259" key="5">
    <source>
        <dbReference type="PROSITE" id="PS50949"/>
    </source>
</evidence>
<dbReference type="InterPro" id="IPR036390">
    <property type="entry name" value="WH_DNA-bd_sf"/>
</dbReference>
<organism evidence="6 7">
    <name type="scientific">Virgibacillus xinjiangensis</name>
    <dbReference type="NCBI Taxonomy" id="393090"/>
    <lineage>
        <taxon>Bacteria</taxon>
        <taxon>Bacillati</taxon>
        <taxon>Bacillota</taxon>
        <taxon>Bacilli</taxon>
        <taxon>Bacillales</taxon>
        <taxon>Bacillaceae</taxon>
        <taxon>Virgibacillus</taxon>
    </lineage>
</organism>
<dbReference type="InterPro" id="IPR008920">
    <property type="entry name" value="TF_FadR/GntR_C"/>
</dbReference>
<dbReference type="SMART" id="SM00345">
    <property type="entry name" value="HTH_GNTR"/>
    <property type="match status" value="1"/>
</dbReference>
<dbReference type="SUPFAM" id="SSF46785">
    <property type="entry name" value="Winged helix' DNA-binding domain"/>
    <property type="match status" value="1"/>
</dbReference>
<keyword evidence="1" id="KW-0805">Transcription regulation</keyword>
<dbReference type="InterPro" id="IPR036388">
    <property type="entry name" value="WH-like_DNA-bd_sf"/>
</dbReference>
<feature type="domain" description="HTH gntR-type" evidence="5">
    <location>
        <begin position="16"/>
        <end position="84"/>
    </location>
</feature>